<accession>A0A368X8U2</accession>
<reference evidence="2 3" key="1">
    <citation type="submission" date="2018-07" db="EMBL/GenBank/DDBJ databases">
        <title>Genomic Encyclopedia of Type Strains, Phase IV (KMG-IV): sequencing the most valuable type-strain genomes for metagenomic binning, comparative biology and taxonomic classification.</title>
        <authorList>
            <person name="Goeker M."/>
        </authorList>
    </citation>
    <scope>NUCLEOTIDE SEQUENCE [LARGE SCALE GENOMIC DNA]</scope>
    <source>
        <strain evidence="2 3">DSM 21634</strain>
    </source>
</reference>
<evidence type="ECO:0000313" key="2">
    <source>
        <dbReference type="EMBL" id="RCW64381.1"/>
    </source>
</evidence>
<keyword evidence="3" id="KW-1185">Reference proteome</keyword>
<sequence>MVAYRAIFVSRFLQVLQYRAAALAGFGTQCWWGGIKVMVLAAFFDRAASAAPAMTLAQAITYTWVAQGLLALLPWSGDPEVALAVRTGAVAYDRLRPVDAYALWFARSAGWIAARVLPRVALMAAFAAVLLPLAGFGAWRWQPPAGAAAGAAFAASALLALTLSTALVMLLNIAAAAALDARGINAFAVPLVILLSGNLLPLALLPDGWQRALLLQPLAGLTDIPMRLYMGQATGVHAAALLALQGFWAAVLVGLGRVLMARTMRRLEIQGG</sequence>
<proteinExistence type="predicted"/>
<gene>
    <name evidence="2" type="ORF">DES41_1155</name>
</gene>
<dbReference type="PANTHER" id="PTHR36832">
    <property type="entry name" value="SLR1174 PROTEIN-RELATED"/>
    <property type="match status" value="1"/>
</dbReference>
<name>A0A368X8U2_9BURK</name>
<evidence type="ECO:0000256" key="1">
    <source>
        <dbReference type="SAM" id="Phobius"/>
    </source>
</evidence>
<feature type="transmembrane region" description="Helical" evidence="1">
    <location>
        <begin position="236"/>
        <end position="260"/>
    </location>
</feature>
<dbReference type="PANTHER" id="PTHR36832:SF2">
    <property type="entry name" value="INTEGRAL MEMBRANE PROTEIN"/>
    <property type="match status" value="1"/>
</dbReference>
<dbReference type="OrthoDB" id="62003at2"/>
<feature type="transmembrane region" description="Helical" evidence="1">
    <location>
        <begin position="120"/>
        <end position="141"/>
    </location>
</feature>
<keyword evidence="1" id="KW-1133">Transmembrane helix</keyword>
<keyword evidence="1" id="KW-0472">Membrane</keyword>
<dbReference type="RefSeq" id="WP_114472234.1">
    <property type="nucleotide sequence ID" value="NZ_QPJK01000015.1"/>
</dbReference>
<comment type="caution">
    <text evidence="2">The sequence shown here is derived from an EMBL/GenBank/DDBJ whole genome shotgun (WGS) entry which is preliminary data.</text>
</comment>
<organism evidence="2 3">
    <name type="scientific">Pseudorhodoferax soli</name>
    <dbReference type="NCBI Taxonomy" id="545864"/>
    <lineage>
        <taxon>Bacteria</taxon>
        <taxon>Pseudomonadati</taxon>
        <taxon>Pseudomonadota</taxon>
        <taxon>Betaproteobacteria</taxon>
        <taxon>Burkholderiales</taxon>
        <taxon>Comamonadaceae</taxon>
    </lineage>
</organism>
<feature type="transmembrane region" description="Helical" evidence="1">
    <location>
        <begin position="183"/>
        <end position="205"/>
    </location>
</feature>
<dbReference type="Proteomes" id="UP000252884">
    <property type="component" value="Unassembled WGS sequence"/>
</dbReference>
<dbReference type="EMBL" id="QPJK01000015">
    <property type="protein sequence ID" value="RCW64381.1"/>
    <property type="molecule type" value="Genomic_DNA"/>
</dbReference>
<dbReference type="AlphaFoldDB" id="A0A368X8U2"/>
<protein>
    <submittedName>
        <fullName evidence="2">ABC-2 type transport system permease protein</fullName>
    </submittedName>
</protein>
<evidence type="ECO:0000313" key="3">
    <source>
        <dbReference type="Proteomes" id="UP000252884"/>
    </source>
</evidence>
<feature type="transmembrane region" description="Helical" evidence="1">
    <location>
        <begin position="147"/>
        <end position="171"/>
    </location>
</feature>
<keyword evidence="1" id="KW-0812">Transmembrane</keyword>
<feature type="transmembrane region" description="Helical" evidence="1">
    <location>
        <begin position="20"/>
        <end position="44"/>
    </location>
</feature>